<feature type="compositionally biased region" description="Pro residues" evidence="1">
    <location>
        <begin position="1"/>
        <end position="11"/>
    </location>
</feature>
<reference evidence="2 3" key="1">
    <citation type="journal article" date="2020" name="ISME J.">
        <title>Comparative genomics reveals insights into cyanobacterial evolution and habitat adaptation.</title>
        <authorList>
            <person name="Chen M.Y."/>
            <person name="Teng W.K."/>
            <person name="Zhao L."/>
            <person name="Hu C.X."/>
            <person name="Zhou Y.K."/>
            <person name="Han B.P."/>
            <person name="Song L.R."/>
            <person name="Shu W.S."/>
        </authorList>
    </citation>
    <scope>NUCLEOTIDE SEQUENCE [LARGE SCALE GENOMIC DNA]</scope>
    <source>
        <strain evidence="2 3">FACHB-130</strain>
    </source>
</reference>
<keyword evidence="3" id="KW-1185">Reference proteome</keyword>
<evidence type="ECO:0000313" key="2">
    <source>
        <dbReference type="EMBL" id="MBD2598253.1"/>
    </source>
</evidence>
<name>A0ABR8G4U9_9NOSO</name>
<evidence type="ECO:0000313" key="3">
    <source>
        <dbReference type="Proteomes" id="UP000603457"/>
    </source>
</evidence>
<gene>
    <name evidence="2" type="ORF">H6G74_28590</name>
</gene>
<dbReference type="Proteomes" id="UP000603457">
    <property type="component" value="Unassembled WGS sequence"/>
</dbReference>
<dbReference type="RefSeq" id="WP_190970933.1">
    <property type="nucleotide sequence ID" value="NZ_JACJTB010000065.1"/>
</dbReference>
<protein>
    <submittedName>
        <fullName evidence="2">Uncharacterized protein</fullName>
    </submittedName>
</protein>
<organism evidence="2 3">
    <name type="scientific">Nostoc spongiaeforme FACHB-130</name>
    <dbReference type="NCBI Taxonomy" id="1357510"/>
    <lineage>
        <taxon>Bacteria</taxon>
        <taxon>Bacillati</taxon>
        <taxon>Cyanobacteriota</taxon>
        <taxon>Cyanophyceae</taxon>
        <taxon>Nostocales</taxon>
        <taxon>Nostocaceae</taxon>
        <taxon>Nostoc</taxon>
    </lineage>
</organism>
<accession>A0ABR8G4U9</accession>
<comment type="caution">
    <text evidence="2">The sequence shown here is derived from an EMBL/GenBank/DDBJ whole genome shotgun (WGS) entry which is preliminary data.</text>
</comment>
<proteinExistence type="predicted"/>
<sequence>MRYISTPPPTPPRKRGGERLRKQMRGGVPTVLQASQNRYSALDLEKLTADARG</sequence>
<evidence type="ECO:0000256" key="1">
    <source>
        <dbReference type="SAM" id="MobiDB-lite"/>
    </source>
</evidence>
<dbReference type="EMBL" id="JACJTB010000065">
    <property type="protein sequence ID" value="MBD2598253.1"/>
    <property type="molecule type" value="Genomic_DNA"/>
</dbReference>
<feature type="region of interest" description="Disordered" evidence="1">
    <location>
        <begin position="1"/>
        <end position="20"/>
    </location>
</feature>